<dbReference type="InterPro" id="IPR051454">
    <property type="entry name" value="RNA/ubiquinone_mod_enzymes"/>
</dbReference>
<gene>
    <name evidence="4" type="ORF">FE773_02715</name>
</gene>
<keyword evidence="5" id="KW-1185">Reference proteome</keyword>
<dbReference type="EMBL" id="CP040463">
    <property type="protein sequence ID" value="QCT94124.1"/>
    <property type="molecule type" value="Genomic_DNA"/>
</dbReference>
<dbReference type="SUPFAM" id="SSF51366">
    <property type="entry name" value="Ribulose-phoshate binding barrel"/>
    <property type="match status" value="1"/>
</dbReference>
<reference evidence="4 5" key="1">
    <citation type="submission" date="2019-05" db="EMBL/GenBank/DDBJ databases">
        <title>A comparative analysis of the Nautiliaceae.</title>
        <authorList>
            <person name="Grosche A."/>
            <person name="Smedile F."/>
            <person name="Vetriani C."/>
        </authorList>
    </citation>
    <scope>NUCLEOTIDE SEQUENCE [LARGE SCALE GENOMIC DNA]</scope>
    <source>
        <strain evidence="4 5">TB-2</strain>
    </source>
</reference>
<evidence type="ECO:0000256" key="1">
    <source>
        <dbReference type="ARBA" id="ARBA00022670"/>
    </source>
</evidence>
<dbReference type="InterPro" id="IPR001539">
    <property type="entry name" value="Peptidase_U32"/>
</dbReference>
<keyword evidence="1" id="KW-0645">Protease</keyword>
<evidence type="ECO:0000256" key="2">
    <source>
        <dbReference type="ARBA" id="ARBA00022801"/>
    </source>
</evidence>
<accession>A0ABX5V962</accession>
<evidence type="ECO:0000256" key="3">
    <source>
        <dbReference type="ARBA" id="ARBA00038374"/>
    </source>
</evidence>
<evidence type="ECO:0000313" key="5">
    <source>
        <dbReference type="Proteomes" id="UP000306825"/>
    </source>
</evidence>
<comment type="similarity">
    <text evidence="3">Belongs to the peptidase U32 family.</text>
</comment>
<evidence type="ECO:0000313" key="4">
    <source>
        <dbReference type="EMBL" id="QCT94124.1"/>
    </source>
</evidence>
<dbReference type="RefSeq" id="WP_138323017.1">
    <property type="nucleotide sequence ID" value="NZ_CP040463.1"/>
</dbReference>
<dbReference type="Proteomes" id="UP000306825">
    <property type="component" value="Chromosome"/>
</dbReference>
<dbReference type="InterPro" id="IPR011060">
    <property type="entry name" value="RibuloseP-bd_barrel"/>
</dbReference>
<organism evidence="4 5">
    <name type="scientific">Caminibacter mediatlanticus TB-2</name>
    <dbReference type="NCBI Taxonomy" id="391592"/>
    <lineage>
        <taxon>Bacteria</taxon>
        <taxon>Pseudomonadati</taxon>
        <taxon>Campylobacterota</taxon>
        <taxon>Epsilonproteobacteria</taxon>
        <taxon>Nautiliales</taxon>
        <taxon>Nautiliaceae</taxon>
        <taxon>Caminibacter</taxon>
    </lineage>
</organism>
<dbReference type="PANTHER" id="PTHR30217">
    <property type="entry name" value="PEPTIDASE U32 FAMILY"/>
    <property type="match status" value="1"/>
</dbReference>
<dbReference type="PANTHER" id="PTHR30217:SF6">
    <property type="entry name" value="TRNA HYDROXYLATION PROTEIN P"/>
    <property type="match status" value="1"/>
</dbReference>
<sequence>MKKVELLAPAGDFEKLKIAIEYGADAVYAGVSHFSLRCHSGKEFDYETFKEAVDYAHKKGVKVYATVNSFPFENQLPIVESHIKTLKEIGVDAMIVSTLGVIKKAKEIAPDIDLHLSTQANALNSWDYEAYRDLGIKRIIAARETTLKDLIKIKEKVPDVEIEIFVHGAMCFAYSGRCLLSAVQFGRNPNKGSCANDCRYPYVLYAENPETGTMFKLEEYEDGTYIMNAKDLCLINHIPEILESGVVDSVKIEGRTKAPYYVAVITKAYRDAIDEYYKWKMENGKWKINVEKYMNEILTTKNRGLTDAYLVKRPYERNDTQNLKTSLTYGDYQVSGIVNEDGLTFMCKYKTYPGDELEILLPKNVTISECENEIGKIYQKDGKWYLKLYKIVTANGKELEAVHSGNLNPIKLPFKLPYLTFLRKKVDFSPNGV</sequence>
<protein>
    <submittedName>
        <fullName evidence="4">U32 family peptidase</fullName>
    </submittedName>
</protein>
<keyword evidence="2" id="KW-0378">Hydrolase</keyword>
<name>A0ABX5V962_9BACT</name>
<dbReference type="PROSITE" id="PS01276">
    <property type="entry name" value="PEPTIDASE_U32"/>
    <property type="match status" value="1"/>
</dbReference>
<dbReference type="Pfam" id="PF01136">
    <property type="entry name" value="Peptidase_U32"/>
    <property type="match status" value="1"/>
</dbReference>
<proteinExistence type="inferred from homology"/>